<evidence type="ECO:0000313" key="4">
    <source>
        <dbReference type="Proteomes" id="UP000027920"/>
    </source>
</evidence>
<dbReference type="RefSeq" id="XP_013253712.1">
    <property type="nucleotide sequence ID" value="XM_013398258.1"/>
</dbReference>
<dbReference type="AlphaFoldDB" id="A0A072NUQ5"/>
<dbReference type="PANTHER" id="PTHR35848:SF6">
    <property type="entry name" value="CUPIN TYPE-2 DOMAIN-CONTAINING PROTEIN"/>
    <property type="match status" value="1"/>
</dbReference>
<dbReference type="GO" id="GO:0046872">
    <property type="term" value="F:metal ion binding"/>
    <property type="evidence" value="ECO:0007669"/>
    <property type="project" value="UniProtKB-KW"/>
</dbReference>
<protein>
    <recommendedName>
        <fullName evidence="2">Cupin type-2 domain-containing protein</fullName>
    </recommendedName>
</protein>
<sequence length="292" mass="32347">MKSPTVIRWKDLEPSWHLPDQKAGMLRWLINWVAGPEGYYNSNPGHAVLSHNVAVGFQHLDVGNKQKGRHTHTVTEIYIILRGQVLGYDGYGHEHVAGPLDCVYIPAGVPHGVRAYGDAAVDLLWVHDALEKKGSTAYWDESMPNPQDESKEEITVVPFRDIVPNWDAAKVPVPGEMHSMINWVGGVAGSRNFTPEHAMYNDKVAIGLLCIPEGHRQTIHNRKNAELCVVVRGKAVVRLDDSRNEELLAMDAVYVPAGASRTIRNHSTELTYVLWVHERSGESNGTIANGSS</sequence>
<keyword evidence="4" id="KW-1185">Reference proteome</keyword>
<feature type="domain" description="Cupin type-2" evidence="2">
    <location>
        <begin position="208"/>
        <end position="276"/>
    </location>
</feature>
<dbReference type="HOGENOM" id="CLU_078276_0_0_1"/>
<evidence type="ECO:0000313" key="3">
    <source>
        <dbReference type="EMBL" id="KEF51122.1"/>
    </source>
</evidence>
<evidence type="ECO:0000256" key="1">
    <source>
        <dbReference type="ARBA" id="ARBA00022723"/>
    </source>
</evidence>
<dbReference type="GeneID" id="25287739"/>
<dbReference type="Gene3D" id="2.60.120.10">
    <property type="entry name" value="Jelly Rolls"/>
    <property type="match status" value="2"/>
</dbReference>
<comment type="caution">
    <text evidence="3">The sequence shown here is derived from an EMBL/GenBank/DDBJ whole genome shotgun (WGS) entry which is preliminary data.</text>
</comment>
<evidence type="ECO:0000259" key="2">
    <source>
        <dbReference type="Pfam" id="PF07883"/>
    </source>
</evidence>
<reference evidence="3 4" key="1">
    <citation type="submission" date="2013-03" db="EMBL/GenBank/DDBJ databases">
        <title>The Genome Sequence of Exophiala aquamarina CBS 119918.</title>
        <authorList>
            <consortium name="The Broad Institute Genomics Platform"/>
            <person name="Cuomo C."/>
            <person name="de Hoog S."/>
            <person name="Gorbushina A."/>
            <person name="Walker B."/>
            <person name="Young S.K."/>
            <person name="Zeng Q."/>
            <person name="Gargeya S."/>
            <person name="Fitzgerald M."/>
            <person name="Haas B."/>
            <person name="Abouelleil A."/>
            <person name="Allen A.W."/>
            <person name="Alvarado L."/>
            <person name="Arachchi H.M."/>
            <person name="Berlin A.M."/>
            <person name="Chapman S.B."/>
            <person name="Gainer-Dewar J."/>
            <person name="Goldberg J."/>
            <person name="Griggs A."/>
            <person name="Gujja S."/>
            <person name="Hansen M."/>
            <person name="Howarth C."/>
            <person name="Imamovic A."/>
            <person name="Ireland A."/>
            <person name="Larimer J."/>
            <person name="McCowan C."/>
            <person name="Murphy C."/>
            <person name="Pearson M."/>
            <person name="Poon T.W."/>
            <person name="Priest M."/>
            <person name="Roberts A."/>
            <person name="Saif S."/>
            <person name="Shea T."/>
            <person name="Sisk P."/>
            <person name="Sykes S."/>
            <person name="Wortman J."/>
            <person name="Nusbaum C."/>
            <person name="Birren B."/>
        </authorList>
    </citation>
    <scope>NUCLEOTIDE SEQUENCE [LARGE SCALE GENOMIC DNA]</scope>
    <source>
        <strain evidence="3 4">CBS 119918</strain>
    </source>
</reference>
<name>A0A072NUQ5_9EURO</name>
<dbReference type="InterPro" id="IPR051610">
    <property type="entry name" value="GPI/OXD"/>
</dbReference>
<dbReference type="InterPro" id="IPR013096">
    <property type="entry name" value="Cupin_2"/>
</dbReference>
<dbReference type="OrthoDB" id="4540633at2759"/>
<dbReference type="Proteomes" id="UP000027920">
    <property type="component" value="Unassembled WGS sequence"/>
</dbReference>
<dbReference type="EMBL" id="AMGV01000028">
    <property type="protein sequence ID" value="KEF51122.1"/>
    <property type="molecule type" value="Genomic_DNA"/>
</dbReference>
<gene>
    <name evidence="3" type="ORF">A1O9_12845</name>
</gene>
<organism evidence="3 4">
    <name type="scientific">Exophiala aquamarina CBS 119918</name>
    <dbReference type="NCBI Taxonomy" id="1182545"/>
    <lineage>
        <taxon>Eukaryota</taxon>
        <taxon>Fungi</taxon>
        <taxon>Dikarya</taxon>
        <taxon>Ascomycota</taxon>
        <taxon>Pezizomycotina</taxon>
        <taxon>Eurotiomycetes</taxon>
        <taxon>Chaetothyriomycetidae</taxon>
        <taxon>Chaetothyriales</taxon>
        <taxon>Herpotrichiellaceae</taxon>
        <taxon>Exophiala</taxon>
    </lineage>
</organism>
<dbReference type="VEuPathDB" id="FungiDB:A1O9_12845"/>
<keyword evidence="1" id="KW-0479">Metal-binding</keyword>
<dbReference type="InterPro" id="IPR011051">
    <property type="entry name" value="RmlC_Cupin_sf"/>
</dbReference>
<dbReference type="PANTHER" id="PTHR35848">
    <property type="entry name" value="OXALATE-BINDING PROTEIN"/>
    <property type="match status" value="1"/>
</dbReference>
<accession>A0A072NUQ5</accession>
<proteinExistence type="predicted"/>
<dbReference type="SUPFAM" id="SSF51182">
    <property type="entry name" value="RmlC-like cupins"/>
    <property type="match status" value="1"/>
</dbReference>
<feature type="domain" description="Cupin type-2" evidence="2">
    <location>
        <begin position="57"/>
        <end position="127"/>
    </location>
</feature>
<dbReference type="InterPro" id="IPR014710">
    <property type="entry name" value="RmlC-like_jellyroll"/>
</dbReference>
<dbReference type="Pfam" id="PF07883">
    <property type="entry name" value="Cupin_2"/>
    <property type="match status" value="2"/>
</dbReference>